<comment type="subcellular location">
    <subcellularLocation>
        <location evidence="1">Membrane</location>
        <topology evidence="1">Multi-pass membrane protein</topology>
    </subcellularLocation>
</comment>
<accession>A0AAJ5WVP4</accession>
<dbReference type="Gene3D" id="1.10.3730.20">
    <property type="match status" value="1"/>
</dbReference>
<evidence type="ECO:0000256" key="5">
    <source>
        <dbReference type="ARBA" id="ARBA00023136"/>
    </source>
</evidence>
<evidence type="ECO:0000256" key="3">
    <source>
        <dbReference type="ARBA" id="ARBA00022692"/>
    </source>
</evidence>
<keyword evidence="3 6" id="KW-0812">Transmembrane</keyword>
<proteinExistence type="inferred from homology"/>
<keyword evidence="4 6" id="KW-1133">Transmembrane helix</keyword>
<feature type="transmembrane region" description="Helical" evidence="6">
    <location>
        <begin position="283"/>
        <end position="302"/>
    </location>
</feature>
<dbReference type="Pfam" id="PF00892">
    <property type="entry name" value="EamA"/>
    <property type="match status" value="2"/>
</dbReference>
<organism evidence="8 9">
    <name type="scientific">Candidatus Pseudobacter hemicellulosilyticus</name>
    <dbReference type="NCBI Taxonomy" id="3121375"/>
    <lineage>
        <taxon>Bacteria</taxon>
        <taxon>Pseudomonadati</taxon>
        <taxon>Bacteroidota</taxon>
        <taxon>Chitinophagia</taxon>
        <taxon>Chitinophagales</taxon>
        <taxon>Chitinophagaceae</taxon>
        <taxon>Pseudobacter</taxon>
    </lineage>
</organism>
<dbReference type="InterPro" id="IPR050638">
    <property type="entry name" value="AA-Vitamin_Transporters"/>
</dbReference>
<dbReference type="GO" id="GO:0016020">
    <property type="term" value="C:membrane"/>
    <property type="evidence" value="ECO:0007669"/>
    <property type="project" value="UniProtKB-SubCell"/>
</dbReference>
<dbReference type="EMBL" id="CP119311">
    <property type="protein sequence ID" value="WEK38289.1"/>
    <property type="molecule type" value="Genomic_DNA"/>
</dbReference>
<dbReference type="InterPro" id="IPR000620">
    <property type="entry name" value="EamA_dom"/>
</dbReference>
<dbReference type="Proteomes" id="UP001220610">
    <property type="component" value="Chromosome"/>
</dbReference>
<comment type="similarity">
    <text evidence="2">Belongs to the EamA transporter family.</text>
</comment>
<evidence type="ECO:0000256" key="6">
    <source>
        <dbReference type="SAM" id="Phobius"/>
    </source>
</evidence>
<keyword evidence="5 6" id="KW-0472">Membrane</keyword>
<feature type="transmembrane region" description="Helical" evidence="6">
    <location>
        <begin position="42"/>
        <end position="65"/>
    </location>
</feature>
<feature type="domain" description="EamA" evidence="7">
    <location>
        <begin position="165"/>
        <end position="301"/>
    </location>
</feature>
<feature type="transmembrane region" description="Helical" evidence="6">
    <location>
        <begin position="259"/>
        <end position="277"/>
    </location>
</feature>
<evidence type="ECO:0000256" key="4">
    <source>
        <dbReference type="ARBA" id="ARBA00022989"/>
    </source>
</evidence>
<feature type="transmembrane region" description="Helical" evidence="6">
    <location>
        <begin position="134"/>
        <end position="151"/>
    </location>
</feature>
<sequence length="308" mass="33516">MQASKQHTAYLIGFGITFLGAILFSTKAIMVKLAFQHARVDALTLLTLRMLFSLPFYAVAAWLATRSPGVAPLSRQQWIWVILLGLFGYYLSSLFDFMGLQYISAGLERLILFLYPTFAVLLNAAVFKERVTGMQKAALVITYLGIALAFWGELQLDLENPHFYKGCLLVFACAVTFSVYLAGSGQLIPVIGPTRFTAYAILAATGGIFLHFVLAGNGWTVISDSRDSWGYGLLLAIVATVVPTFMFSAGVKRIGSNNAAIISGIGPVSTILQAHWILGEDIFAEQVIGTALVVAGVLMIGWKRNRSE</sequence>
<feature type="transmembrane region" description="Helical" evidence="6">
    <location>
        <begin position="196"/>
        <end position="216"/>
    </location>
</feature>
<reference evidence="8" key="1">
    <citation type="submission" date="2023-03" db="EMBL/GenBank/DDBJ databases">
        <title>Andean soil-derived lignocellulolytic bacterial consortium as a source of novel taxa and putative plastic-active enzymes.</title>
        <authorList>
            <person name="Diaz-Garcia L."/>
            <person name="Chuvochina M."/>
            <person name="Feuerriegel G."/>
            <person name="Bunk B."/>
            <person name="Sproer C."/>
            <person name="Streit W.R."/>
            <person name="Rodriguez L.M."/>
            <person name="Overmann J."/>
            <person name="Jimenez D.J."/>
        </authorList>
    </citation>
    <scope>NUCLEOTIDE SEQUENCE</scope>
    <source>
        <strain evidence="8">MAG 7</strain>
    </source>
</reference>
<dbReference type="PANTHER" id="PTHR32322">
    <property type="entry name" value="INNER MEMBRANE TRANSPORTER"/>
    <property type="match status" value="1"/>
</dbReference>
<evidence type="ECO:0000259" key="7">
    <source>
        <dbReference type="Pfam" id="PF00892"/>
    </source>
</evidence>
<dbReference type="SUPFAM" id="SSF103481">
    <property type="entry name" value="Multidrug resistance efflux transporter EmrE"/>
    <property type="match status" value="2"/>
</dbReference>
<feature type="domain" description="EamA" evidence="7">
    <location>
        <begin position="13"/>
        <end position="150"/>
    </location>
</feature>
<protein>
    <submittedName>
        <fullName evidence="8">DMT family transporter</fullName>
    </submittedName>
</protein>
<evidence type="ECO:0000313" key="9">
    <source>
        <dbReference type="Proteomes" id="UP001220610"/>
    </source>
</evidence>
<evidence type="ECO:0000256" key="2">
    <source>
        <dbReference type="ARBA" id="ARBA00007362"/>
    </source>
</evidence>
<feature type="transmembrane region" description="Helical" evidence="6">
    <location>
        <begin position="228"/>
        <end position="247"/>
    </location>
</feature>
<dbReference type="InterPro" id="IPR037185">
    <property type="entry name" value="EmrE-like"/>
</dbReference>
<dbReference type="PANTHER" id="PTHR32322:SF2">
    <property type="entry name" value="EAMA DOMAIN-CONTAINING PROTEIN"/>
    <property type="match status" value="1"/>
</dbReference>
<dbReference type="AlphaFoldDB" id="A0AAJ5WVP4"/>
<evidence type="ECO:0000256" key="1">
    <source>
        <dbReference type="ARBA" id="ARBA00004141"/>
    </source>
</evidence>
<evidence type="ECO:0000313" key="8">
    <source>
        <dbReference type="EMBL" id="WEK38289.1"/>
    </source>
</evidence>
<name>A0AAJ5WVP4_9BACT</name>
<feature type="transmembrane region" description="Helical" evidence="6">
    <location>
        <begin position="9"/>
        <end position="30"/>
    </location>
</feature>
<gene>
    <name evidence="8" type="ORF">P0Y53_12345</name>
</gene>
<feature type="transmembrane region" description="Helical" evidence="6">
    <location>
        <begin position="163"/>
        <end position="184"/>
    </location>
</feature>
<feature type="transmembrane region" description="Helical" evidence="6">
    <location>
        <begin position="110"/>
        <end position="127"/>
    </location>
</feature>
<feature type="transmembrane region" description="Helical" evidence="6">
    <location>
        <begin position="77"/>
        <end position="98"/>
    </location>
</feature>